<evidence type="ECO:0000313" key="15">
    <source>
        <dbReference type="EMBL" id="RWS17697.1"/>
    </source>
</evidence>
<feature type="binding site" evidence="12">
    <location>
        <position position="129"/>
    </location>
    <ligand>
        <name>Zn(2+)</name>
        <dbReference type="ChEBI" id="CHEBI:29105"/>
        <label>1</label>
    </ligand>
</feature>
<evidence type="ECO:0000256" key="3">
    <source>
        <dbReference type="ARBA" id="ARBA00022525"/>
    </source>
</evidence>
<evidence type="ECO:0000256" key="5">
    <source>
        <dbReference type="ARBA" id="ARBA00022729"/>
    </source>
</evidence>
<evidence type="ECO:0000256" key="11">
    <source>
        <dbReference type="ARBA" id="ARBA00047268"/>
    </source>
</evidence>
<feature type="domain" description="Saposin B-type" evidence="14">
    <location>
        <begin position="9"/>
        <end position="90"/>
    </location>
</feature>
<dbReference type="InterPro" id="IPR041805">
    <property type="entry name" value="ASMase/PPN1_MPP"/>
</dbReference>
<feature type="disulfide bond" evidence="13">
    <location>
        <begin position="144"/>
        <end position="149"/>
    </location>
</feature>
<accession>A0A3S3QCR7</accession>
<keyword evidence="9" id="KW-0325">Glycoprotein</keyword>
<dbReference type="PROSITE" id="PS50015">
    <property type="entry name" value="SAP_B"/>
    <property type="match status" value="1"/>
</dbReference>
<dbReference type="GO" id="GO:0005764">
    <property type="term" value="C:lysosome"/>
    <property type="evidence" value="ECO:0007669"/>
    <property type="project" value="TreeGrafter"/>
</dbReference>
<dbReference type="OrthoDB" id="282973at2759"/>
<evidence type="ECO:0000256" key="8">
    <source>
        <dbReference type="ARBA" id="ARBA00023157"/>
    </source>
</evidence>
<dbReference type="Proteomes" id="UP000285301">
    <property type="component" value="Unassembled WGS sequence"/>
</dbReference>
<dbReference type="Pfam" id="PF00149">
    <property type="entry name" value="Metallophos"/>
    <property type="match status" value="1"/>
</dbReference>
<keyword evidence="4 12" id="KW-0479">Metal-binding</keyword>
<feature type="disulfide bond" evidence="13">
    <location>
        <begin position="16"/>
        <end position="78"/>
    </location>
</feature>
<comment type="cofactor">
    <cofactor evidence="12">
        <name>Zn(2+)</name>
        <dbReference type="ChEBI" id="CHEBI:29105"/>
    </cofactor>
    <text evidence="12">Binds 2 Zn(2+) ions per subunit.</text>
</comment>
<dbReference type="Gene3D" id="3.60.21.10">
    <property type="match status" value="1"/>
</dbReference>
<feature type="disulfide bond" evidence="13">
    <location>
        <begin position="41"/>
        <end position="52"/>
    </location>
</feature>
<dbReference type="GO" id="GO:0046872">
    <property type="term" value="F:metal ion binding"/>
    <property type="evidence" value="ECO:0007669"/>
    <property type="project" value="UniProtKB-KW"/>
</dbReference>
<protein>
    <submittedName>
        <fullName evidence="15">Sphingomyelin phosphodiesterase-like protein 2</fullName>
    </submittedName>
</protein>
<dbReference type="GO" id="GO:0016798">
    <property type="term" value="F:hydrolase activity, acting on glycosyl bonds"/>
    <property type="evidence" value="ECO:0007669"/>
    <property type="project" value="UniProtKB-KW"/>
</dbReference>
<dbReference type="GO" id="GO:0061750">
    <property type="term" value="F:acid sphingomyelin phosphodiesterase activity"/>
    <property type="evidence" value="ECO:0007669"/>
    <property type="project" value="TreeGrafter"/>
</dbReference>
<dbReference type="InterPro" id="IPR008139">
    <property type="entry name" value="SaposinB_dom"/>
</dbReference>
<keyword evidence="10" id="KW-0326">Glycosidase</keyword>
<dbReference type="AlphaFoldDB" id="A0A3S3QCR7"/>
<dbReference type="InterPro" id="IPR011160">
    <property type="entry name" value="Sphingomy_PDE"/>
</dbReference>
<dbReference type="STRING" id="1965070.A0A3S3QCR7"/>
<dbReference type="SUPFAM" id="SSF47862">
    <property type="entry name" value="Saposin"/>
    <property type="match status" value="1"/>
</dbReference>
<keyword evidence="5" id="KW-0732">Signal</keyword>
<dbReference type="InterPro" id="IPR011001">
    <property type="entry name" value="Saposin-like"/>
</dbReference>
<dbReference type="GO" id="GO:0005615">
    <property type="term" value="C:extracellular space"/>
    <property type="evidence" value="ECO:0007669"/>
    <property type="project" value="TreeGrafter"/>
</dbReference>
<evidence type="ECO:0000256" key="9">
    <source>
        <dbReference type="ARBA" id="ARBA00023180"/>
    </source>
</evidence>
<evidence type="ECO:0000313" key="16">
    <source>
        <dbReference type="Proteomes" id="UP000285301"/>
    </source>
</evidence>
<evidence type="ECO:0000259" key="14">
    <source>
        <dbReference type="PROSITE" id="PS50015"/>
    </source>
</evidence>
<keyword evidence="8 13" id="KW-1015">Disulfide bond</keyword>
<dbReference type="SUPFAM" id="SSF56300">
    <property type="entry name" value="Metallo-dependent phosphatases"/>
    <property type="match status" value="1"/>
</dbReference>
<feature type="binding site" evidence="12">
    <location>
        <position position="131"/>
    </location>
    <ligand>
        <name>Zn(2+)</name>
        <dbReference type="ChEBI" id="CHEBI:29105"/>
        <label>1</label>
    </ligand>
</feature>
<evidence type="ECO:0000256" key="1">
    <source>
        <dbReference type="ARBA" id="ARBA00004613"/>
    </source>
</evidence>
<organism evidence="15 16">
    <name type="scientific">Dinothrombium tinctorium</name>
    <dbReference type="NCBI Taxonomy" id="1965070"/>
    <lineage>
        <taxon>Eukaryota</taxon>
        <taxon>Metazoa</taxon>
        <taxon>Ecdysozoa</taxon>
        <taxon>Arthropoda</taxon>
        <taxon>Chelicerata</taxon>
        <taxon>Arachnida</taxon>
        <taxon>Acari</taxon>
        <taxon>Acariformes</taxon>
        <taxon>Trombidiformes</taxon>
        <taxon>Prostigmata</taxon>
        <taxon>Anystina</taxon>
        <taxon>Parasitengona</taxon>
        <taxon>Trombidioidea</taxon>
        <taxon>Trombidiidae</taxon>
        <taxon>Dinothrombium</taxon>
    </lineage>
</organism>
<dbReference type="GO" id="GO:0006685">
    <property type="term" value="P:sphingomyelin catabolic process"/>
    <property type="evidence" value="ECO:0007669"/>
    <property type="project" value="InterPro"/>
</dbReference>
<keyword evidence="3" id="KW-0964">Secreted</keyword>
<dbReference type="CDD" id="cd00842">
    <property type="entry name" value="MPP_ASMase"/>
    <property type="match status" value="1"/>
</dbReference>
<name>A0A3S3QCR7_9ACAR</name>
<comment type="catalytic activity">
    <reaction evidence="11">
        <text>a sphingomyelin + H2O = phosphocholine + an N-acylsphing-4-enine + H(+)</text>
        <dbReference type="Rhea" id="RHEA:19253"/>
        <dbReference type="ChEBI" id="CHEBI:15377"/>
        <dbReference type="ChEBI" id="CHEBI:15378"/>
        <dbReference type="ChEBI" id="CHEBI:17636"/>
        <dbReference type="ChEBI" id="CHEBI:52639"/>
        <dbReference type="ChEBI" id="CHEBI:295975"/>
        <dbReference type="EC" id="3.1.4.12"/>
    </reaction>
    <physiologicalReaction direction="left-to-right" evidence="11">
        <dbReference type="Rhea" id="RHEA:19254"/>
    </physiologicalReaction>
</comment>
<evidence type="ECO:0000256" key="12">
    <source>
        <dbReference type="PIRSR" id="PIRSR000948-1"/>
    </source>
</evidence>
<comment type="similarity">
    <text evidence="2">Belongs to the acid sphingomyelinase family.</text>
</comment>
<proteinExistence type="inferred from homology"/>
<evidence type="ECO:0000256" key="10">
    <source>
        <dbReference type="ARBA" id="ARBA00023295"/>
    </source>
</evidence>
<dbReference type="PANTHER" id="PTHR10340">
    <property type="entry name" value="SPHINGOMYELIN PHOSPHODIESTERASE"/>
    <property type="match status" value="1"/>
</dbReference>
<feature type="binding site" evidence="12">
    <location>
        <position position="202"/>
    </location>
    <ligand>
        <name>Zn(2+)</name>
        <dbReference type="ChEBI" id="CHEBI:29105"/>
        <label>2</label>
    </ligand>
</feature>
<feature type="binding site" evidence="12">
    <location>
        <position position="384"/>
    </location>
    <ligand>
        <name>Zn(2+)</name>
        <dbReference type="ChEBI" id="CHEBI:29105"/>
        <label>1</label>
    </ligand>
</feature>
<sequence length="491" mass="56047">EDVRDGISSKASCLACLAVTEVYRGPLYSKFTMSSAMKTVCSSFRLQKPLICEGIVNSFQDDLDFVLRNTKLEPNEICSVLLGLNCAISITPKLNWSLELPPKVQHFSSFEMPENVNNYGVSSFVQLTDIHVDLNYAPGTDSDCGEPLCCRLSNGFTKDVNRKAGVWGDYRKCDSPLITVIEALKHIKENHPFVDYWLWSGDVGPHDVANTSREEVITHIRVLTYLLKQYSPVPILPVVGNHEGVPTNSFPPPDITNSLSISWLYETLAEEWSVWLPPSALRTLRIGGFYTLPLRKGLRVIALNTNYCARLNLWTIYDNVDPGGQLRWLSEQLYLAETSGDKVHIIGHIAPDNRECTQTWTDNFLRILERFKNSIIAQFYGHTHKDEFRVYYSSTTNEPIGMAFIGPSLTSFKGNNPAYRIYFLNNEGFVQNHETFFFNLTEANLNSFGPRWQLEYSALESLNLFSLDLYNWHLLIEKLRKNDDLFQLFYK</sequence>
<gene>
    <name evidence="15" type="ORF">B4U79_07949</name>
</gene>
<feature type="non-terminal residue" evidence="15">
    <location>
        <position position="1"/>
    </location>
</feature>
<dbReference type="InterPro" id="IPR029052">
    <property type="entry name" value="Metallo-depent_PP-like"/>
</dbReference>
<keyword evidence="16" id="KW-1185">Reference proteome</keyword>
<keyword evidence="6" id="KW-0378">Hydrolase</keyword>
<feature type="disulfide bond" evidence="13">
    <location>
        <begin position="308"/>
        <end position="356"/>
    </location>
</feature>
<evidence type="ECO:0000256" key="2">
    <source>
        <dbReference type="ARBA" id="ARBA00008234"/>
    </source>
</evidence>
<feature type="binding site" evidence="12">
    <location>
        <position position="202"/>
    </location>
    <ligand>
        <name>Zn(2+)</name>
        <dbReference type="ChEBI" id="CHEBI:29105"/>
        <label>1</label>
    </ligand>
</feature>
<comment type="subcellular location">
    <subcellularLocation>
        <location evidence="1">Secreted</location>
    </subcellularLocation>
</comment>
<feature type="binding site" evidence="12">
    <location>
        <position position="241"/>
    </location>
    <ligand>
        <name>Zn(2+)</name>
        <dbReference type="ChEBI" id="CHEBI:29105"/>
        <label>2</label>
    </ligand>
</feature>
<feature type="disulfide bond" evidence="13">
    <location>
        <begin position="13"/>
        <end position="86"/>
    </location>
</feature>
<dbReference type="InterPro" id="IPR004843">
    <property type="entry name" value="Calcineurin-like_PHP"/>
</dbReference>
<dbReference type="GO" id="GO:0046513">
    <property type="term" value="P:ceramide biosynthetic process"/>
    <property type="evidence" value="ECO:0007669"/>
    <property type="project" value="TreeGrafter"/>
</dbReference>
<feature type="binding site" evidence="12">
    <location>
        <position position="382"/>
    </location>
    <ligand>
        <name>Zn(2+)</name>
        <dbReference type="ChEBI" id="CHEBI:29105"/>
        <label>2</label>
    </ligand>
</feature>
<reference evidence="15 16" key="1">
    <citation type="journal article" date="2018" name="Gigascience">
        <title>Genomes of trombidid mites reveal novel predicted allergens and laterally-transferred genes associated with secondary metabolism.</title>
        <authorList>
            <person name="Dong X."/>
            <person name="Chaisiri K."/>
            <person name="Xia D."/>
            <person name="Armstrong S.D."/>
            <person name="Fang Y."/>
            <person name="Donnelly M.J."/>
            <person name="Kadowaki T."/>
            <person name="McGarry J.W."/>
            <person name="Darby A.C."/>
            <person name="Makepeace B.L."/>
        </authorList>
    </citation>
    <scope>NUCLEOTIDE SEQUENCE [LARGE SCALE GENOMIC DNA]</scope>
    <source>
        <strain evidence="15">UoL-WK</strain>
    </source>
</reference>
<evidence type="ECO:0000256" key="4">
    <source>
        <dbReference type="ARBA" id="ARBA00022723"/>
    </source>
</evidence>
<dbReference type="EMBL" id="NCKU01000046">
    <property type="protein sequence ID" value="RWS17697.1"/>
    <property type="molecule type" value="Genomic_DNA"/>
</dbReference>
<feature type="disulfide bond" evidence="13">
    <location>
        <begin position="150"/>
        <end position="173"/>
    </location>
</feature>
<dbReference type="GO" id="GO:0016020">
    <property type="term" value="C:membrane"/>
    <property type="evidence" value="ECO:0007669"/>
    <property type="project" value="GOC"/>
</dbReference>
<feature type="binding site" evidence="12">
    <location>
        <position position="348"/>
    </location>
    <ligand>
        <name>Zn(2+)</name>
        <dbReference type="ChEBI" id="CHEBI:29105"/>
        <label>2</label>
    </ligand>
</feature>
<keyword evidence="7 12" id="KW-0862">Zinc</keyword>
<evidence type="ECO:0000256" key="7">
    <source>
        <dbReference type="ARBA" id="ARBA00022833"/>
    </source>
</evidence>
<dbReference type="PIRSF" id="PIRSF000948">
    <property type="entry name" value="Sphingomy_PDE"/>
    <property type="match status" value="1"/>
</dbReference>
<dbReference type="PANTHER" id="PTHR10340:SF34">
    <property type="entry name" value="SPHINGOMYELIN PHOSPHODIESTERASE"/>
    <property type="match status" value="1"/>
</dbReference>
<evidence type="ECO:0000256" key="13">
    <source>
        <dbReference type="PIRSR" id="PIRSR000948-2"/>
    </source>
</evidence>
<evidence type="ECO:0000256" key="6">
    <source>
        <dbReference type="ARBA" id="ARBA00022801"/>
    </source>
</evidence>
<comment type="caution">
    <text evidence="15">The sequence shown here is derived from an EMBL/GenBank/DDBJ whole genome shotgun (WGS) entry which is preliminary data.</text>
</comment>